<keyword evidence="4 6" id="KW-1133">Transmembrane helix</keyword>
<name>A0A7Y7IVB8_9PROT</name>
<gene>
    <name evidence="7" type="ORF">HUK84_07750</name>
</gene>
<dbReference type="GO" id="GO:0005886">
    <property type="term" value="C:plasma membrane"/>
    <property type="evidence" value="ECO:0007669"/>
    <property type="project" value="UniProtKB-SubCell"/>
</dbReference>
<feature type="transmembrane region" description="Helical" evidence="6">
    <location>
        <begin position="52"/>
        <end position="70"/>
    </location>
</feature>
<evidence type="ECO:0000313" key="8">
    <source>
        <dbReference type="Proteomes" id="UP000534870"/>
    </source>
</evidence>
<evidence type="ECO:0000256" key="2">
    <source>
        <dbReference type="ARBA" id="ARBA00022475"/>
    </source>
</evidence>
<feature type="non-terminal residue" evidence="7">
    <location>
        <position position="1"/>
    </location>
</feature>
<sequence>LLAVPLARGRPRQNRYGKLGTAILIFFVYYLLYTSARTWVQHGMVGTLPGIWWAPAMLAALAAFLLRDQIAAGLTDRVRRA</sequence>
<evidence type="ECO:0000256" key="3">
    <source>
        <dbReference type="ARBA" id="ARBA00022692"/>
    </source>
</evidence>
<keyword evidence="5 6" id="KW-0472">Membrane</keyword>
<evidence type="ECO:0000256" key="4">
    <source>
        <dbReference type="ARBA" id="ARBA00022989"/>
    </source>
</evidence>
<organism evidence="7 8">
    <name type="scientific">Nguyenibacter vanlangensis</name>
    <dbReference type="NCBI Taxonomy" id="1216886"/>
    <lineage>
        <taxon>Bacteria</taxon>
        <taxon>Pseudomonadati</taxon>
        <taxon>Pseudomonadota</taxon>
        <taxon>Alphaproteobacteria</taxon>
        <taxon>Acetobacterales</taxon>
        <taxon>Acetobacteraceae</taxon>
        <taxon>Nguyenibacter</taxon>
    </lineage>
</organism>
<dbReference type="Proteomes" id="UP000534870">
    <property type="component" value="Unassembled WGS sequence"/>
</dbReference>
<feature type="transmembrane region" description="Helical" evidence="6">
    <location>
        <begin position="16"/>
        <end position="32"/>
    </location>
</feature>
<dbReference type="RefSeq" id="WP_176639774.1">
    <property type="nucleotide sequence ID" value="NZ_JABXXP010000106.1"/>
</dbReference>
<comment type="caution">
    <text evidence="7">The sequence shown here is derived from an EMBL/GenBank/DDBJ whole genome shotgun (WGS) entry which is preliminary data.</text>
</comment>
<accession>A0A7Y7IVB8</accession>
<dbReference type="EMBL" id="JABXXP010000106">
    <property type="protein sequence ID" value="NVN11031.1"/>
    <property type="molecule type" value="Genomic_DNA"/>
</dbReference>
<keyword evidence="3 6" id="KW-0812">Transmembrane</keyword>
<comment type="subcellular location">
    <subcellularLocation>
        <location evidence="1">Cell membrane</location>
        <topology evidence="1">Multi-pass membrane protein</topology>
    </subcellularLocation>
</comment>
<dbReference type="Pfam" id="PF03739">
    <property type="entry name" value="LptF_LptG"/>
    <property type="match status" value="1"/>
</dbReference>
<evidence type="ECO:0000256" key="1">
    <source>
        <dbReference type="ARBA" id="ARBA00004651"/>
    </source>
</evidence>
<evidence type="ECO:0000256" key="5">
    <source>
        <dbReference type="ARBA" id="ARBA00023136"/>
    </source>
</evidence>
<evidence type="ECO:0000313" key="7">
    <source>
        <dbReference type="EMBL" id="NVN11031.1"/>
    </source>
</evidence>
<proteinExistence type="predicted"/>
<dbReference type="AlphaFoldDB" id="A0A7Y7IVB8"/>
<dbReference type="InterPro" id="IPR005495">
    <property type="entry name" value="LptG/LptF_permease"/>
</dbReference>
<keyword evidence="2" id="KW-1003">Cell membrane</keyword>
<protein>
    <submittedName>
        <fullName evidence="7">LptF/LptG family permease</fullName>
    </submittedName>
</protein>
<reference evidence="7 8" key="1">
    <citation type="submission" date="2020-06" db="EMBL/GenBank/DDBJ databases">
        <title>Description of novel acetic acid bacteria.</title>
        <authorList>
            <person name="Sombolestani A."/>
        </authorList>
    </citation>
    <scope>NUCLEOTIDE SEQUENCE [LARGE SCALE GENOMIC DNA]</scope>
    <source>
        <strain evidence="7 8">LMG 31431</strain>
    </source>
</reference>
<evidence type="ECO:0000256" key="6">
    <source>
        <dbReference type="SAM" id="Phobius"/>
    </source>
</evidence>